<reference evidence="5" key="1">
    <citation type="journal article" date="2019" name="Int. J. Syst. Evol. Microbiol.">
        <title>The Global Catalogue of Microorganisms (GCM) 10K type strain sequencing project: providing services to taxonomists for standard genome sequencing and annotation.</title>
        <authorList>
            <consortium name="The Broad Institute Genomics Platform"/>
            <consortium name="The Broad Institute Genome Sequencing Center for Infectious Disease"/>
            <person name="Wu L."/>
            <person name="Ma J."/>
        </authorList>
    </citation>
    <scope>NUCLEOTIDE SEQUENCE [LARGE SCALE GENOMIC DNA]</scope>
    <source>
        <strain evidence="5">NBRC 112502</strain>
    </source>
</reference>
<dbReference type="PANTHER" id="PTHR43674">
    <property type="entry name" value="NITRILASE C965.09-RELATED"/>
    <property type="match status" value="1"/>
</dbReference>
<evidence type="ECO:0000256" key="1">
    <source>
        <dbReference type="ARBA" id="ARBA00010613"/>
    </source>
</evidence>
<dbReference type="EMBL" id="BSOS01000049">
    <property type="protein sequence ID" value="GLR67051.1"/>
    <property type="molecule type" value="Genomic_DNA"/>
</dbReference>
<dbReference type="GO" id="GO:0016787">
    <property type="term" value="F:hydrolase activity"/>
    <property type="evidence" value="ECO:0007669"/>
    <property type="project" value="UniProtKB-KW"/>
</dbReference>
<dbReference type="Gene3D" id="3.60.110.10">
    <property type="entry name" value="Carbon-nitrogen hydrolase"/>
    <property type="match status" value="1"/>
</dbReference>
<dbReference type="PROSITE" id="PS50263">
    <property type="entry name" value="CN_HYDROLASE"/>
    <property type="match status" value="1"/>
</dbReference>
<feature type="domain" description="CN hydrolase" evidence="3">
    <location>
        <begin position="1"/>
        <end position="239"/>
    </location>
</feature>
<evidence type="ECO:0000259" key="3">
    <source>
        <dbReference type="PROSITE" id="PS50263"/>
    </source>
</evidence>
<keyword evidence="2 4" id="KW-0378">Hydrolase</keyword>
<organism evidence="4 5">
    <name type="scientific">Acidocella aquatica</name>
    <dbReference type="NCBI Taxonomy" id="1922313"/>
    <lineage>
        <taxon>Bacteria</taxon>
        <taxon>Pseudomonadati</taxon>
        <taxon>Pseudomonadota</taxon>
        <taxon>Alphaproteobacteria</taxon>
        <taxon>Acetobacterales</taxon>
        <taxon>Acidocellaceae</taxon>
        <taxon>Acidocella</taxon>
    </lineage>
</organism>
<dbReference type="PANTHER" id="PTHR43674:SF2">
    <property type="entry name" value="BETA-UREIDOPROPIONASE"/>
    <property type="match status" value="1"/>
</dbReference>
<dbReference type="InterPro" id="IPR001110">
    <property type="entry name" value="UPF0012_CS"/>
</dbReference>
<comment type="similarity">
    <text evidence="1">Belongs to the carbon-nitrogen hydrolase superfamily. NIT1/NIT2 family.</text>
</comment>
<gene>
    <name evidence="4" type="ORF">GCM10010909_17320</name>
</gene>
<keyword evidence="5" id="KW-1185">Reference proteome</keyword>
<dbReference type="PROSITE" id="PS01227">
    <property type="entry name" value="UPF0012"/>
    <property type="match status" value="1"/>
</dbReference>
<evidence type="ECO:0000313" key="5">
    <source>
        <dbReference type="Proteomes" id="UP001156641"/>
    </source>
</evidence>
<proteinExistence type="inferred from homology"/>
<protein>
    <submittedName>
        <fullName evidence="4">Hydrolase</fullName>
    </submittedName>
</protein>
<dbReference type="CDD" id="cd07576">
    <property type="entry name" value="R-amidase_like"/>
    <property type="match status" value="1"/>
</dbReference>
<dbReference type="InterPro" id="IPR036526">
    <property type="entry name" value="C-N_Hydrolase_sf"/>
</dbReference>
<comment type="caution">
    <text evidence="4">The sequence shown here is derived from an EMBL/GenBank/DDBJ whole genome shotgun (WGS) entry which is preliminary data.</text>
</comment>
<dbReference type="Proteomes" id="UP001156641">
    <property type="component" value="Unassembled WGS sequence"/>
</dbReference>
<evidence type="ECO:0000256" key="2">
    <source>
        <dbReference type="ARBA" id="ARBA00022801"/>
    </source>
</evidence>
<dbReference type="SUPFAM" id="SSF56317">
    <property type="entry name" value="Carbon-nitrogen hydrolase"/>
    <property type="match status" value="1"/>
</dbReference>
<dbReference type="RefSeq" id="WP_284257764.1">
    <property type="nucleotide sequence ID" value="NZ_BSOS01000049.1"/>
</dbReference>
<dbReference type="InterPro" id="IPR044083">
    <property type="entry name" value="RamA-like"/>
</dbReference>
<dbReference type="InterPro" id="IPR003010">
    <property type="entry name" value="C-N_Hydrolase"/>
</dbReference>
<accession>A0ABQ6A861</accession>
<sequence length="264" mass="28794">MKIGIWQRIGAPGDKQANLAALAQNARAASAAGAKLLLCPECYLAGYNVADDIKALAEPVDGPAARQISEIARRENIAIVYGYAEHDLKSNDIFNAVQAIGPGGAALGHYRKTHLFGAFEHAIYKPGNGFSEPFMLNGWKIGMLICYDVEFPEAVRSVALSGAELILIPTALTKEYSAVPEYIVPARAVENQVFIAYCNHAGMENNMNFLGLSRLAGPDGKIDKVTEDGDTLLIAQISHERLQACAQIYPYRQDRRRELYGRLV</sequence>
<name>A0ABQ6A861_9PROT</name>
<dbReference type="InterPro" id="IPR050345">
    <property type="entry name" value="Aliph_Amidase/BUP"/>
</dbReference>
<evidence type="ECO:0000313" key="4">
    <source>
        <dbReference type="EMBL" id="GLR67051.1"/>
    </source>
</evidence>
<dbReference type="Pfam" id="PF00795">
    <property type="entry name" value="CN_hydrolase"/>
    <property type="match status" value="1"/>
</dbReference>